<comment type="cofactor">
    <cofactor evidence="10">
        <name>Zn(2+)</name>
        <dbReference type="ChEBI" id="CHEBI:29105"/>
    </cofactor>
    <text evidence="10">Binds 2 Zn(2+) ions per subunit.</text>
</comment>
<dbReference type="PANTHER" id="PTHR45892">
    <property type="entry name" value="AMINOACYLASE-1"/>
    <property type="match status" value="1"/>
</dbReference>
<evidence type="ECO:0000256" key="5">
    <source>
        <dbReference type="ARBA" id="ARBA00022723"/>
    </source>
</evidence>
<dbReference type="Gene3D" id="1.10.150.900">
    <property type="match status" value="1"/>
</dbReference>
<dbReference type="EMBL" id="CADCXV010001205">
    <property type="protein sequence ID" value="CAB0042543.1"/>
    <property type="molecule type" value="Genomic_DNA"/>
</dbReference>
<dbReference type="Proteomes" id="UP000479190">
    <property type="component" value="Unassembled WGS sequence"/>
</dbReference>
<dbReference type="FunFam" id="3.30.70.360:FF:000005">
    <property type="entry name" value="Putative Aminoacylase-1"/>
    <property type="match status" value="1"/>
</dbReference>
<dbReference type="SUPFAM" id="SSF53187">
    <property type="entry name" value="Zn-dependent exopeptidases"/>
    <property type="match status" value="1"/>
</dbReference>
<evidence type="ECO:0000256" key="7">
    <source>
        <dbReference type="ARBA" id="ARBA00022833"/>
    </source>
</evidence>
<dbReference type="SUPFAM" id="SSF55031">
    <property type="entry name" value="Bacterial exopeptidase dimerisation domain"/>
    <property type="match status" value="1"/>
</dbReference>
<dbReference type="GO" id="GO:0005737">
    <property type="term" value="C:cytoplasm"/>
    <property type="evidence" value="ECO:0007669"/>
    <property type="project" value="UniProtKB-SubCell"/>
</dbReference>
<dbReference type="InterPro" id="IPR011650">
    <property type="entry name" value="Peptidase_M20_dimer"/>
</dbReference>
<evidence type="ECO:0000256" key="1">
    <source>
        <dbReference type="ARBA" id="ARBA00004496"/>
    </source>
</evidence>
<accession>A0A6H5J2I1</accession>
<evidence type="ECO:0000256" key="10">
    <source>
        <dbReference type="PIRSR" id="PIRSR036696-2"/>
    </source>
</evidence>
<dbReference type="PIRSF" id="PIRSF036696">
    <property type="entry name" value="ACY-1"/>
    <property type="match status" value="1"/>
</dbReference>
<proteinExistence type="inferred from homology"/>
<feature type="binding site" evidence="10">
    <location>
        <position position="114"/>
    </location>
    <ligand>
        <name>Zn(2+)</name>
        <dbReference type="ChEBI" id="CHEBI:29105"/>
        <label>2</label>
    </ligand>
</feature>
<dbReference type="InterPro" id="IPR036264">
    <property type="entry name" value="Bact_exopeptidase_dim_dom"/>
</dbReference>
<dbReference type="FunFam" id="3.40.630.10:FF:000019">
    <property type="entry name" value="Aminoacylase 1"/>
    <property type="match status" value="1"/>
</dbReference>
<reference evidence="12 13" key="1">
    <citation type="submission" date="2020-02" db="EMBL/GenBank/DDBJ databases">
        <authorList>
            <person name="Ferguson B K."/>
        </authorList>
    </citation>
    <scope>NUCLEOTIDE SEQUENCE [LARGE SCALE GENOMIC DNA]</scope>
</reference>
<dbReference type="NCBIfam" id="TIGR01880">
    <property type="entry name" value="Ac-peptdase-euk"/>
    <property type="match status" value="1"/>
</dbReference>
<dbReference type="PANTHER" id="PTHR45892:SF1">
    <property type="entry name" value="AMINOACYLASE-1"/>
    <property type="match status" value="1"/>
</dbReference>
<evidence type="ECO:0000256" key="6">
    <source>
        <dbReference type="ARBA" id="ARBA00022801"/>
    </source>
</evidence>
<keyword evidence="13" id="KW-1185">Reference proteome</keyword>
<feature type="binding site" evidence="10">
    <location>
        <position position="149"/>
    </location>
    <ligand>
        <name>Zn(2+)</name>
        <dbReference type="ChEBI" id="CHEBI:29105"/>
        <label>2</label>
    </ligand>
</feature>
<keyword evidence="7 10" id="KW-0862">Zinc</keyword>
<dbReference type="GO" id="GO:0046872">
    <property type="term" value="F:metal ion binding"/>
    <property type="evidence" value="ECO:0007669"/>
    <property type="project" value="UniProtKB-KW"/>
</dbReference>
<dbReference type="Gene3D" id="3.40.630.10">
    <property type="entry name" value="Zn peptidases"/>
    <property type="match status" value="1"/>
</dbReference>
<dbReference type="Pfam" id="PF01546">
    <property type="entry name" value="Peptidase_M20"/>
    <property type="match status" value="1"/>
</dbReference>
<dbReference type="GO" id="GO:0006520">
    <property type="term" value="P:amino acid metabolic process"/>
    <property type="evidence" value="ECO:0007669"/>
    <property type="project" value="InterPro"/>
</dbReference>
<keyword evidence="4" id="KW-0963">Cytoplasm</keyword>
<sequence>MANLAKTQLDELSLNNFCEYLRIPSMHPDINYEPCIQFLRKQAKDLDLSINVYHVHPKKPIAVMSWIGTEPSLPSILLNSHMDVVPVFADDWTYPPFDAHIDDQGNIFARGSQDMKCVGIQYLEAIRRMKLEKKSCKRTIHISFMPEEEVGGVLGMKDFVHTQHYKSLNIGFALDEGVANPTESYSLFNGERTIWHVTIHCPGNPGHGSLLLDNTPGEKLRIILDKMMDFRKTQQDKLLNSKLQLGDVTSINLTKIKGGIQANVIPNKMEATFDIRLDPEVDPINFESTLKNWCKQAGNDVYFTFDEKNDFVKSTKLDDSNHFWKAFKSTCDKLDINLEIGIFPGGTDSRYIRSLGIPALGFSPMNKTKILLHDHDEHLNKEVFLNGIRIYEKIIYAVANV</sequence>
<protein>
    <recommendedName>
        <fullName evidence="3">N-acyl-aliphatic-L-amino acid amidohydrolase</fullName>
        <ecNumber evidence="3">3.5.1.14</ecNumber>
    </recommendedName>
    <alternativeName>
        <fullName evidence="8">N-acyl-L-amino-acid amidohydrolase</fullName>
    </alternativeName>
</protein>
<evidence type="ECO:0000313" key="12">
    <source>
        <dbReference type="EMBL" id="CAB0042543.1"/>
    </source>
</evidence>
<feature type="domain" description="Peptidase M20 dimerisation" evidence="11">
    <location>
        <begin position="189"/>
        <end position="298"/>
    </location>
</feature>
<dbReference type="InterPro" id="IPR002933">
    <property type="entry name" value="Peptidase_M20"/>
</dbReference>
<dbReference type="InterPro" id="IPR001261">
    <property type="entry name" value="ArgE/DapE_CS"/>
</dbReference>
<gene>
    <name evidence="12" type="ORF">TBRA_LOCUS14158</name>
</gene>
<dbReference type="InterPro" id="IPR052083">
    <property type="entry name" value="Aminoacylase-1_M20A"/>
</dbReference>
<evidence type="ECO:0000256" key="9">
    <source>
        <dbReference type="PIRSR" id="PIRSR036696-1"/>
    </source>
</evidence>
<dbReference type="GO" id="GO:0004046">
    <property type="term" value="F:aminoacylase activity"/>
    <property type="evidence" value="ECO:0007669"/>
    <property type="project" value="UniProtKB-EC"/>
</dbReference>
<evidence type="ECO:0000256" key="3">
    <source>
        <dbReference type="ARBA" id="ARBA00011913"/>
    </source>
</evidence>
<organism evidence="12 13">
    <name type="scientific">Trichogramma brassicae</name>
    <dbReference type="NCBI Taxonomy" id="86971"/>
    <lineage>
        <taxon>Eukaryota</taxon>
        <taxon>Metazoa</taxon>
        <taxon>Ecdysozoa</taxon>
        <taxon>Arthropoda</taxon>
        <taxon>Hexapoda</taxon>
        <taxon>Insecta</taxon>
        <taxon>Pterygota</taxon>
        <taxon>Neoptera</taxon>
        <taxon>Endopterygota</taxon>
        <taxon>Hymenoptera</taxon>
        <taxon>Apocrita</taxon>
        <taxon>Proctotrupomorpha</taxon>
        <taxon>Chalcidoidea</taxon>
        <taxon>Trichogrammatidae</taxon>
        <taxon>Trichogramma</taxon>
    </lineage>
</organism>
<feature type="binding site" evidence="10">
    <location>
        <position position="114"/>
    </location>
    <ligand>
        <name>Zn(2+)</name>
        <dbReference type="ChEBI" id="CHEBI:29105"/>
        <label>1</label>
    </ligand>
</feature>
<dbReference type="PROSITE" id="PS00758">
    <property type="entry name" value="ARGE_DAPE_CPG2_1"/>
    <property type="match status" value="1"/>
</dbReference>
<dbReference type="Gene3D" id="3.30.70.360">
    <property type="match status" value="1"/>
</dbReference>
<evidence type="ECO:0000259" key="11">
    <source>
        <dbReference type="Pfam" id="PF07687"/>
    </source>
</evidence>
<keyword evidence="5 10" id="KW-0479">Metal-binding</keyword>
<evidence type="ECO:0000256" key="4">
    <source>
        <dbReference type="ARBA" id="ARBA00022490"/>
    </source>
</evidence>
<keyword evidence="6" id="KW-0378">Hydrolase</keyword>
<dbReference type="OrthoDB" id="3064516at2759"/>
<feature type="binding site" evidence="10">
    <location>
        <position position="176"/>
    </location>
    <ligand>
        <name>Zn(2+)</name>
        <dbReference type="ChEBI" id="CHEBI:29105"/>
        <label>1</label>
    </ligand>
</feature>
<feature type="binding site" evidence="10">
    <location>
        <position position="373"/>
    </location>
    <ligand>
        <name>Zn(2+)</name>
        <dbReference type="ChEBI" id="CHEBI:29105"/>
        <label>2</label>
    </ligand>
</feature>
<evidence type="ECO:0000313" key="13">
    <source>
        <dbReference type="Proteomes" id="UP000479190"/>
    </source>
</evidence>
<evidence type="ECO:0000256" key="8">
    <source>
        <dbReference type="ARBA" id="ARBA00029656"/>
    </source>
</evidence>
<dbReference type="AlphaFoldDB" id="A0A6H5J2I1"/>
<feature type="active site" evidence="9">
    <location>
        <position position="83"/>
    </location>
</feature>
<dbReference type="Pfam" id="PF07687">
    <property type="entry name" value="M20_dimer"/>
    <property type="match status" value="1"/>
</dbReference>
<comment type="similarity">
    <text evidence="2">Belongs to the peptidase M20A family.</text>
</comment>
<dbReference type="FunFam" id="1.10.150.900:FF:000001">
    <property type="entry name" value="Aminoacylase-1, putative"/>
    <property type="match status" value="1"/>
</dbReference>
<feature type="active site" description="Proton acceptor" evidence="9">
    <location>
        <position position="148"/>
    </location>
</feature>
<dbReference type="EC" id="3.5.1.14" evidence="3"/>
<evidence type="ECO:0000256" key="2">
    <source>
        <dbReference type="ARBA" id="ARBA00006247"/>
    </source>
</evidence>
<comment type="subcellular location">
    <subcellularLocation>
        <location evidence="1">Cytoplasm</location>
    </subcellularLocation>
</comment>
<feature type="binding site" evidence="10">
    <location>
        <position position="81"/>
    </location>
    <ligand>
        <name>Zn(2+)</name>
        <dbReference type="ChEBI" id="CHEBI:29105"/>
        <label>1</label>
    </ligand>
</feature>
<dbReference type="CDD" id="cd05646">
    <property type="entry name" value="M20_AcylaseI_like"/>
    <property type="match status" value="1"/>
</dbReference>
<name>A0A6H5J2I1_9HYME</name>
<dbReference type="InterPro" id="IPR010159">
    <property type="entry name" value="N-acyl_aa_amidohydrolase"/>
</dbReference>